<comment type="caution">
    <text evidence="2">The sequence shown here is derived from an EMBL/GenBank/DDBJ whole genome shotgun (WGS) entry which is preliminary data.</text>
</comment>
<proteinExistence type="predicted"/>
<evidence type="ECO:0000313" key="3">
    <source>
        <dbReference type="Proteomes" id="UP000028547"/>
    </source>
</evidence>
<gene>
    <name evidence="2" type="ORF">Q664_15495</name>
</gene>
<evidence type="ECO:0000256" key="1">
    <source>
        <dbReference type="SAM" id="Phobius"/>
    </source>
</evidence>
<dbReference type="AlphaFoldDB" id="A0A084SVC0"/>
<dbReference type="Gene3D" id="1.25.40.10">
    <property type="entry name" value="Tetratricopeptide repeat domain"/>
    <property type="match status" value="3"/>
</dbReference>
<accession>A0A084SVC0</accession>
<dbReference type="SUPFAM" id="SSF48452">
    <property type="entry name" value="TPR-like"/>
    <property type="match status" value="2"/>
</dbReference>
<dbReference type="InterPro" id="IPR011990">
    <property type="entry name" value="TPR-like_helical_dom_sf"/>
</dbReference>
<dbReference type="RefSeq" id="WP_043395064.1">
    <property type="nucleotide sequence ID" value="NZ_JPMI01000096.1"/>
</dbReference>
<organism evidence="2 3">
    <name type="scientific">Archangium violaceum Cb vi76</name>
    <dbReference type="NCBI Taxonomy" id="1406225"/>
    <lineage>
        <taxon>Bacteria</taxon>
        <taxon>Pseudomonadati</taxon>
        <taxon>Myxococcota</taxon>
        <taxon>Myxococcia</taxon>
        <taxon>Myxococcales</taxon>
        <taxon>Cystobacterineae</taxon>
        <taxon>Archangiaceae</taxon>
        <taxon>Archangium</taxon>
    </lineage>
</organism>
<dbReference type="EMBL" id="JPMI01000096">
    <property type="protein sequence ID" value="KFA92405.1"/>
    <property type="molecule type" value="Genomic_DNA"/>
</dbReference>
<evidence type="ECO:0000313" key="2">
    <source>
        <dbReference type="EMBL" id="KFA92405.1"/>
    </source>
</evidence>
<reference evidence="2 3" key="1">
    <citation type="submission" date="2014-07" db="EMBL/GenBank/DDBJ databases">
        <title>Draft Genome Sequence of Gephyronic Acid Producer, Cystobacter violaceus Strain Cb vi76.</title>
        <authorList>
            <person name="Stevens D.C."/>
            <person name="Young J."/>
            <person name="Carmichael R."/>
            <person name="Tan J."/>
            <person name="Taylor R.E."/>
        </authorList>
    </citation>
    <scope>NUCLEOTIDE SEQUENCE [LARGE SCALE GENOMIC DNA]</scope>
    <source>
        <strain evidence="2 3">Cb vi76</strain>
    </source>
</reference>
<feature type="transmembrane region" description="Helical" evidence="1">
    <location>
        <begin position="20"/>
        <end position="42"/>
    </location>
</feature>
<dbReference type="SMART" id="SM00028">
    <property type="entry name" value="TPR"/>
    <property type="match status" value="5"/>
</dbReference>
<dbReference type="PANTHER" id="PTHR12558">
    <property type="entry name" value="CELL DIVISION CYCLE 16,23,27"/>
    <property type="match status" value="1"/>
</dbReference>
<sequence length="531" mass="57291">MTPANGSHDGQRDGRRRESLPSALLQLGVVAVLLAGAVTYVVHRGQVRQQVDARMKAARTQAQRDNPADLRKALTELDALFQLDADAKDARALAADVNMRLWLEHRQPEAEAKAREQLARAEALDSRSGERYGTRAMVLLAEGKAAEAENYLKELKTQGAKSPKLALAEAQALLARGRLSDARQAFAQASEGAWREPRYPVAHGEALLDEGMYGQAAEALKKATAANAEHLRARLSLALARLYQGVGREEAAKTVTDVLAREAELTPALKARALTVRAALALAEGNTDEALKEAGEALAASPDEHHALFIRARALALKKDAGARPAFQEAVTKRRTATLLYLDGAKALQQAGDGEGALALLDGYEAVFRDVQVPAPEGKTVGALERDERYWLARGQVMEALARSDDAMAAYDRALAVKGVGMARAQYAKAVLLMARKDYDAARPLLTEVAPENGMGAMPEAYEAMGELLFAKGEFAKGCQHYFFGLSRAQLNGTPVETLKARATEVEKRLASEGQPAMAKAWKTETDALLR</sequence>
<dbReference type="PANTHER" id="PTHR12558:SF13">
    <property type="entry name" value="CELL DIVISION CYCLE PROTEIN 27 HOMOLOG"/>
    <property type="match status" value="1"/>
</dbReference>
<protein>
    <submittedName>
        <fullName evidence="2">Cellulose synthase</fullName>
    </submittedName>
</protein>
<keyword evidence="1" id="KW-1133">Transmembrane helix</keyword>
<dbReference type="Pfam" id="PF13432">
    <property type="entry name" value="TPR_16"/>
    <property type="match status" value="2"/>
</dbReference>
<name>A0A084SVC0_9BACT</name>
<keyword evidence="1" id="KW-0472">Membrane</keyword>
<dbReference type="Proteomes" id="UP000028547">
    <property type="component" value="Unassembled WGS sequence"/>
</dbReference>
<keyword evidence="1" id="KW-0812">Transmembrane</keyword>
<dbReference type="InterPro" id="IPR019734">
    <property type="entry name" value="TPR_rpt"/>
</dbReference>